<dbReference type="Proteomes" id="UP001370490">
    <property type="component" value="Unassembled WGS sequence"/>
</dbReference>
<evidence type="ECO:0000256" key="1">
    <source>
        <dbReference type="SAM" id="MobiDB-lite"/>
    </source>
</evidence>
<feature type="compositionally biased region" description="Polar residues" evidence="1">
    <location>
        <begin position="138"/>
        <end position="150"/>
    </location>
</feature>
<accession>A0AAN8V5V1</accession>
<dbReference type="PANTHER" id="PTHR36801">
    <property type="entry name" value="OS06G0150200 PROTEIN"/>
    <property type="match status" value="1"/>
</dbReference>
<organism evidence="2 3">
    <name type="scientific">Dillenia turbinata</name>
    <dbReference type="NCBI Taxonomy" id="194707"/>
    <lineage>
        <taxon>Eukaryota</taxon>
        <taxon>Viridiplantae</taxon>
        <taxon>Streptophyta</taxon>
        <taxon>Embryophyta</taxon>
        <taxon>Tracheophyta</taxon>
        <taxon>Spermatophyta</taxon>
        <taxon>Magnoliopsida</taxon>
        <taxon>eudicotyledons</taxon>
        <taxon>Gunneridae</taxon>
        <taxon>Pentapetalae</taxon>
        <taxon>Dilleniales</taxon>
        <taxon>Dilleniaceae</taxon>
        <taxon>Dillenia</taxon>
    </lineage>
</organism>
<feature type="compositionally biased region" description="Polar residues" evidence="1">
    <location>
        <begin position="1"/>
        <end position="10"/>
    </location>
</feature>
<gene>
    <name evidence="2" type="ORF">RJ641_005855</name>
</gene>
<proteinExistence type="predicted"/>
<feature type="compositionally biased region" description="Basic and acidic residues" evidence="1">
    <location>
        <begin position="151"/>
        <end position="162"/>
    </location>
</feature>
<feature type="compositionally biased region" description="Low complexity" evidence="1">
    <location>
        <begin position="14"/>
        <end position="37"/>
    </location>
</feature>
<dbReference type="AlphaFoldDB" id="A0AAN8V5V1"/>
<dbReference type="EMBL" id="JBAMMX010000014">
    <property type="protein sequence ID" value="KAK6927264.1"/>
    <property type="molecule type" value="Genomic_DNA"/>
</dbReference>
<comment type="caution">
    <text evidence="2">The sequence shown here is derived from an EMBL/GenBank/DDBJ whole genome shotgun (WGS) entry which is preliminary data.</text>
</comment>
<feature type="compositionally biased region" description="Basic and acidic residues" evidence="1">
    <location>
        <begin position="79"/>
        <end position="94"/>
    </location>
</feature>
<sequence length="162" mass="18126">MTSPLPTSTEVDSEAQNAASPMEAAAPLPLPPAMFAQRELSMGRGGPPMLNSKSKRSRSMSLSMSMKIPQGMIISKSRSVREDPNQKKKDKWKDEDSIWRKSIMLGERCRDPSNDEESILYDNEGNRIPALHKKTPSRLVSRSMSFMDRSQGQEREKDPASS</sequence>
<evidence type="ECO:0000313" key="3">
    <source>
        <dbReference type="Proteomes" id="UP001370490"/>
    </source>
</evidence>
<feature type="region of interest" description="Disordered" evidence="1">
    <location>
        <begin position="129"/>
        <end position="162"/>
    </location>
</feature>
<feature type="region of interest" description="Disordered" evidence="1">
    <location>
        <begin position="1"/>
        <end position="94"/>
    </location>
</feature>
<protein>
    <submittedName>
        <fullName evidence="2">Uncharacterized protein</fullName>
    </submittedName>
</protein>
<evidence type="ECO:0000313" key="2">
    <source>
        <dbReference type="EMBL" id="KAK6927264.1"/>
    </source>
</evidence>
<reference evidence="2 3" key="1">
    <citation type="submission" date="2023-12" db="EMBL/GenBank/DDBJ databases">
        <title>A high-quality genome assembly for Dillenia turbinata (Dilleniales).</title>
        <authorList>
            <person name="Chanderbali A."/>
        </authorList>
    </citation>
    <scope>NUCLEOTIDE SEQUENCE [LARGE SCALE GENOMIC DNA]</scope>
    <source>
        <strain evidence="2">LSX21</strain>
        <tissue evidence="2">Leaf</tissue>
    </source>
</reference>
<keyword evidence="3" id="KW-1185">Reference proteome</keyword>
<name>A0AAN8V5V1_9MAGN</name>
<dbReference type="PANTHER" id="PTHR36801:SF3">
    <property type="entry name" value="OS06G0150300 PROTEIN"/>
    <property type="match status" value="1"/>
</dbReference>